<dbReference type="AlphaFoldDB" id="M5RWD0"/>
<name>M5RWD0_9BACT</name>
<proteinExistence type="predicted"/>
<dbReference type="OrthoDB" id="215598at2"/>
<sequence length="68" mass="8288">MISRLEMLWFESRTYQRRCIIEQTIGWLKECRRVATRNEKLARNFLAMVKRSMIGRYLRIIPPWNSAV</sequence>
<accession>M5RWD0</accession>
<gene>
    <name evidence="2" type="ORF">RMSM_04815</name>
</gene>
<comment type="caution">
    <text evidence="2">The sequence shown here is derived from an EMBL/GenBank/DDBJ whole genome shotgun (WGS) entry which is preliminary data.</text>
</comment>
<keyword evidence="3" id="KW-1185">Reference proteome</keyword>
<dbReference type="InterPro" id="IPR002559">
    <property type="entry name" value="Transposase_11"/>
</dbReference>
<dbReference type="EMBL" id="ANOG01000687">
    <property type="protein sequence ID" value="EMI18254.1"/>
    <property type="molecule type" value="Genomic_DNA"/>
</dbReference>
<evidence type="ECO:0000313" key="2">
    <source>
        <dbReference type="EMBL" id="EMI18254.1"/>
    </source>
</evidence>
<organism evidence="2 3">
    <name type="scientific">Rhodopirellula maiorica SM1</name>
    <dbReference type="NCBI Taxonomy" id="1265738"/>
    <lineage>
        <taxon>Bacteria</taxon>
        <taxon>Pseudomonadati</taxon>
        <taxon>Planctomycetota</taxon>
        <taxon>Planctomycetia</taxon>
        <taxon>Pirellulales</taxon>
        <taxon>Pirellulaceae</taxon>
        <taxon>Novipirellula</taxon>
    </lineage>
</organism>
<dbReference type="GO" id="GO:0003677">
    <property type="term" value="F:DNA binding"/>
    <property type="evidence" value="ECO:0007669"/>
    <property type="project" value="InterPro"/>
</dbReference>
<reference evidence="2 3" key="1">
    <citation type="journal article" date="2013" name="Mar. Genomics">
        <title>Expression of sulfatases in Rhodopirellula baltica and the diversity of sulfatases in the genus Rhodopirellula.</title>
        <authorList>
            <person name="Wegner C.E."/>
            <person name="Richter-Heitmann T."/>
            <person name="Klindworth A."/>
            <person name="Klockow C."/>
            <person name="Richter M."/>
            <person name="Achstetter T."/>
            <person name="Glockner F.O."/>
            <person name="Harder J."/>
        </authorList>
    </citation>
    <scope>NUCLEOTIDE SEQUENCE [LARGE SCALE GENOMIC DNA]</scope>
    <source>
        <strain evidence="2 3">SM1</strain>
    </source>
</reference>
<evidence type="ECO:0000313" key="3">
    <source>
        <dbReference type="Proteomes" id="UP000011991"/>
    </source>
</evidence>
<evidence type="ECO:0000259" key="1">
    <source>
        <dbReference type="Pfam" id="PF01609"/>
    </source>
</evidence>
<dbReference type="Pfam" id="PF01609">
    <property type="entry name" value="DDE_Tnp_1"/>
    <property type="match status" value="1"/>
</dbReference>
<dbReference type="PATRIC" id="fig|1265738.3.peg.4839"/>
<dbReference type="GO" id="GO:0006313">
    <property type="term" value="P:DNA transposition"/>
    <property type="evidence" value="ECO:0007669"/>
    <property type="project" value="InterPro"/>
</dbReference>
<dbReference type="Proteomes" id="UP000011991">
    <property type="component" value="Unassembled WGS sequence"/>
</dbReference>
<dbReference type="GO" id="GO:0004803">
    <property type="term" value="F:transposase activity"/>
    <property type="evidence" value="ECO:0007669"/>
    <property type="project" value="InterPro"/>
</dbReference>
<protein>
    <submittedName>
        <fullName evidence="2">Transposase, IS5 ssgr, IS427 family protein</fullName>
    </submittedName>
</protein>
<feature type="domain" description="Transposase IS4-like" evidence="1">
    <location>
        <begin position="13"/>
        <end position="52"/>
    </location>
</feature>